<organism evidence="3 4">
    <name type="scientific">Tamilnaduibacter salinus</name>
    <dbReference type="NCBI Taxonomy" id="1484056"/>
    <lineage>
        <taxon>Bacteria</taxon>
        <taxon>Pseudomonadati</taxon>
        <taxon>Pseudomonadota</taxon>
        <taxon>Gammaproteobacteria</taxon>
        <taxon>Pseudomonadales</taxon>
        <taxon>Marinobacteraceae</taxon>
        <taxon>Tamilnaduibacter</taxon>
    </lineage>
</organism>
<feature type="chain" id="PRO_5013376426" description="DUF6160 domain-containing protein" evidence="1">
    <location>
        <begin position="24"/>
        <end position="794"/>
    </location>
</feature>
<evidence type="ECO:0000313" key="3">
    <source>
        <dbReference type="EMBL" id="PAV24664.1"/>
    </source>
</evidence>
<protein>
    <recommendedName>
        <fullName evidence="2">DUF6160 domain-containing protein</fullName>
    </recommendedName>
</protein>
<dbReference type="Pfam" id="PF19657">
    <property type="entry name" value="DUF6160"/>
    <property type="match status" value="1"/>
</dbReference>
<dbReference type="EMBL" id="NMPM01000120">
    <property type="protein sequence ID" value="PAV24664.1"/>
    <property type="molecule type" value="Genomic_DNA"/>
</dbReference>
<keyword evidence="1" id="KW-0732">Signal</keyword>
<evidence type="ECO:0000313" key="4">
    <source>
        <dbReference type="Proteomes" id="UP000218332"/>
    </source>
</evidence>
<dbReference type="AlphaFoldDB" id="A0A2A2I055"/>
<comment type="caution">
    <text evidence="3">The sequence shown here is derived from an EMBL/GenBank/DDBJ whole genome shotgun (WGS) entry which is preliminary data.</text>
</comment>
<feature type="domain" description="DUF6160" evidence="2">
    <location>
        <begin position="15"/>
        <end position="83"/>
    </location>
</feature>
<dbReference type="InterPro" id="IPR046158">
    <property type="entry name" value="DUF6160"/>
</dbReference>
<reference evidence="3 4" key="1">
    <citation type="submission" date="2017-07" db="EMBL/GenBank/DDBJ databases">
        <title>Tamlnaduibacter salinus (Mi-7) genome sequencing.</title>
        <authorList>
            <person name="Verma A."/>
            <person name="Krishnamurthi S."/>
        </authorList>
    </citation>
    <scope>NUCLEOTIDE SEQUENCE [LARGE SCALE GENOMIC DNA]</scope>
    <source>
        <strain evidence="3 4">Mi-7</strain>
    </source>
</reference>
<evidence type="ECO:0000256" key="1">
    <source>
        <dbReference type="SAM" id="SignalP"/>
    </source>
</evidence>
<sequence length="794" mass="83666">MRRLYDIPAPLLMAFVGALPAQADMQRMNDSALSSVSGQSGITMEVDLKASADRLSYFDDGAGIHVEGLRIGSATDSDGTARHVIKTDILQDASVNLDYLIEDRRIEFGDVTLEGSPGAGIGGVFLDQSMDGTLNLSPGGATADGYTFDVNYEMTDGRLGYRTNGYEVFLDGVSMTMNAPGITLDEVGGALEIASPSVTGSYTVDAIRYSNNPQNHGNSTDVLTGNALPSYGSLSGDFDFSSETTISAGGRFGSEGLRLDGETIINSANVIYRDDGNPIALRNITGSSEYTDLRVDVAPDWNGRNGLALTLGELTGDFRIGSIELGGNGGSIGELAFNYRFADRAFNGRDYTNAVYVMGGGHPDAGPQGLRLAAQWSLADADFAWTEDGNTVIFSGLQSWGQGDVTVNVTRNQTINGTRFYDGVRLGFDGVEGGYRLNGLRVGNEDADLQGGTELLLALGVYPAYDFELDGQVTLGAGGATGEGLTVNSDIQITNGNAAILADTYDDGAGEQPQKGLWATDLNYDAHVRDMTVDVTDEGLAIVEGEAWSTMDIGNLRIGDKNSNGSFGRFVLQSYEKGSSMVVKPGGAGNVCVGGTGGSASACQSSGGIWEERGQQGVTIALKSILARAVSETKRNAFIWETNRTLGPDGPENGTGTQLVLNDIYTSDGVDLDGDGKEDNTFGIRTDLNVDIYQTKVVKKDSGADANGVVGNRGDEKIMDSSTAAGYRYVASPTDSEKDDRPLGFAVQAHSRFKELSVNSIDLVHPTGGAATAIQGVKLQNMDIKANLTATPIQ</sequence>
<gene>
    <name evidence="3" type="ORF">CF392_15050</name>
</gene>
<proteinExistence type="predicted"/>
<feature type="signal peptide" evidence="1">
    <location>
        <begin position="1"/>
        <end position="23"/>
    </location>
</feature>
<accession>A0A2A2I055</accession>
<evidence type="ECO:0000259" key="2">
    <source>
        <dbReference type="Pfam" id="PF19657"/>
    </source>
</evidence>
<dbReference type="RefSeq" id="WP_095612253.1">
    <property type="nucleotide sequence ID" value="NZ_NMPM01000120.1"/>
</dbReference>
<name>A0A2A2I055_9GAMM</name>
<dbReference type="Proteomes" id="UP000218332">
    <property type="component" value="Unassembled WGS sequence"/>
</dbReference>
<keyword evidence="4" id="KW-1185">Reference proteome</keyword>